<evidence type="ECO:0000313" key="2">
    <source>
        <dbReference type="EMBL" id="KNC70345.1"/>
    </source>
</evidence>
<proteinExistence type="predicted"/>
<feature type="region of interest" description="Disordered" evidence="1">
    <location>
        <begin position="33"/>
        <end position="60"/>
    </location>
</feature>
<name>A0A0L0F0U7_9EUKA</name>
<organism evidence="2 3">
    <name type="scientific">Sphaeroforma arctica JP610</name>
    <dbReference type="NCBI Taxonomy" id="667725"/>
    <lineage>
        <taxon>Eukaryota</taxon>
        <taxon>Ichthyosporea</taxon>
        <taxon>Ichthyophonida</taxon>
        <taxon>Sphaeroforma</taxon>
    </lineage>
</organism>
<dbReference type="RefSeq" id="XP_014144247.1">
    <property type="nucleotide sequence ID" value="XM_014288772.1"/>
</dbReference>
<dbReference type="AlphaFoldDB" id="A0A0L0F0U7"/>
<keyword evidence="3" id="KW-1185">Reference proteome</keyword>
<evidence type="ECO:0000256" key="1">
    <source>
        <dbReference type="SAM" id="MobiDB-lite"/>
    </source>
</evidence>
<feature type="region of interest" description="Disordered" evidence="1">
    <location>
        <begin position="1"/>
        <end position="20"/>
    </location>
</feature>
<sequence length="60" mass="6583">MAGDYIVISDVDDDDFEDDFEADDSELEDGIFQEEDVDGQRVAKNTVGSPPDDSMLPANL</sequence>
<evidence type="ECO:0000313" key="3">
    <source>
        <dbReference type="Proteomes" id="UP000054560"/>
    </source>
</evidence>
<dbReference type="Proteomes" id="UP000054560">
    <property type="component" value="Unassembled WGS sequence"/>
</dbReference>
<feature type="non-terminal residue" evidence="2">
    <location>
        <position position="60"/>
    </location>
</feature>
<protein>
    <submittedName>
        <fullName evidence="2">Uncharacterized protein</fullName>
    </submittedName>
</protein>
<dbReference type="EMBL" id="KQ251423">
    <property type="protein sequence ID" value="KNC70345.1"/>
    <property type="molecule type" value="Genomic_DNA"/>
</dbReference>
<feature type="compositionally biased region" description="Acidic residues" evidence="1">
    <location>
        <begin position="10"/>
        <end position="20"/>
    </location>
</feature>
<gene>
    <name evidence="2" type="ORF">SARC_17129</name>
</gene>
<reference evidence="2 3" key="1">
    <citation type="submission" date="2011-02" db="EMBL/GenBank/DDBJ databases">
        <title>The Genome Sequence of Sphaeroforma arctica JP610.</title>
        <authorList>
            <consortium name="The Broad Institute Genome Sequencing Platform"/>
            <person name="Russ C."/>
            <person name="Cuomo C."/>
            <person name="Young S.K."/>
            <person name="Zeng Q."/>
            <person name="Gargeya S."/>
            <person name="Alvarado L."/>
            <person name="Berlin A."/>
            <person name="Chapman S.B."/>
            <person name="Chen Z."/>
            <person name="Freedman E."/>
            <person name="Gellesch M."/>
            <person name="Goldberg J."/>
            <person name="Griggs A."/>
            <person name="Gujja S."/>
            <person name="Heilman E."/>
            <person name="Heiman D."/>
            <person name="Howarth C."/>
            <person name="Mehta T."/>
            <person name="Neiman D."/>
            <person name="Pearson M."/>
            <person name="Roberts A."/>
            <person name="Saif S."/>
            <person name="Shea T."/>
            <person name="Shenoy N."/>
            <person name="Sisk P."/>
            <person name="Stolte C."/>
            <person name="Sykes S."/>
            <person name="White J."/>
            <person name="Yandava C."/>
            <person name="Burger G."/>
            <person name="Gray M.W."/>
            <person name="Holland P.W.H."/>
            <person name="King N."/>
            <person name="Lang F.B.F."/>
            <person name="Roger A.J."/>
            <person name="Ruiz-Trillo I."/>
            <person name="Haas B."/>
            <person name="Nusbaum C."/>
            <person name="Birren B."/>
        </authorList>
    </citation>
    <scope>NUCLEOTIDE SEQUENCE [LARGE SCALE GENOMIC DNA]</scope>
    <source>
        <strain evidence="2 3">JP610</strain>
    </source>
</reference>
<accession>A0A0L0F0U7</accession>
<dbReference type="GeneID" id="25917633"/>